<evidence type="ECO:0000256" key="1">
    <source>
        <dbReference type="ARBA" id="ARBA00004141"/>
    </source>
</evidence>
<dbReference type="HOGENOM" id="CLU_011607_0_0_1"/>
<feature type="transmembrane region" description="Helical" evidence="5">
    <location>
        <begin position="392"/>
        <end position="415"/>
    </location>
</feature>
<evidence type="ECO:0000256" key="4">
    <source>
        <dbReference type="ARBA" id="ARBA00023136"/>
    </source>
</evidence>
<dbReference type="GO" id="GO:0016020">
    <property type="term" value="C:membrane"/>
    <property type="evidence" value="ECO:0007669"/>
    <property type="project" value="UniProtKB-SubCell"/>
</dbReference>
<sequence length="478" mass="55946">MSHRRKEKIEDILPLHQNNHSNHGFTYKPKATQNQTDSLKSQFVKWKILLILSVIWILVIHYFERISVRSSMERCQWKNWEGWDKSAQPHRIALIADPQIVDESSYQGRPRILNYFVKKISDNYLHRNYRFLQEYLDPDTTIFLGDLFDGGRDWKNKMWLDEYTRFNEVFPKKPNRRIIESLPGNHDIGFENIDFEVVKRFAAFFGEANDVIEIGNHSIILLDTISLSSDDPLISKDSTDFLNNLDQRLNPHFPRVLLTHVPLYRFNDKQLCGPYRESNKLFPIQKGKQYQTVIEFGISQKVLGTVKPDIVFSGDDHDYCDVRYSFDDNGSERFSREITVKSASMTCGIQYPAVQLLSLNNPYNLDPQVKLATPKHVTEMCYLPKPYFALKVYVFLFICTLLVLASVFFQGLFNLPRFQQLKLKRNDDYLLADNSWRPQKDLIIDNINKKKNVGGFFANGLILIASIYILFGIYYSYI</sequence>
<feature type="transmembrane region" description="Helical" evidence="5">
    <location>
        <begin position="46"/>
        <end position="63"/>
    </location>
</feature>
<dbReference type="InterPro" id="IPR033308">
    <property type="entry name" value="PGAP5/Cdc1/Ted1"/>
</dbReference>
<keyword evidence="2 5" id="KW-0812">Transmembrane</keyword>
<dbReference type="InterPro" id="IPR029052">
    <property type="entry name" value="Metallo-depent_PP-like"/>
</dbReference>
<dbReference type="AlphaFoldDB" id="Q6BHT0"/>
<evidence type="ECO:0000313" key="7">
    <source>
        <dbReference type="EMBL" id="CAG90737.2"/>
    </source>
</evidence>
<dbReference type="EMBL" id="CR382139">
    <property type="protein sequence ID" value="CAG90737.2"/>
    <property type="molecule type" value="Genomic_DNA"/>
</dbReference>
<evidence type="ECO:0000256" key="3">
    <source>
        <dbReference type="ARBA" id="ARBA00022989"/>
    </source>
</evidence>
<dbReference type="Gene3D" id="3.60.21.10">
    <property type="match status" value="1"/>
</dbReference>
<keyword evidence="4 5" id="KW-0472">Membrane</keyword>
<comment type="subcellular location">
    <subcellularLocation>
        <location evidence="1">Membrane</location>
        <topology evidence="1">Multi-pass membrane protein</topology>
    </subcellularLocation>
</comment>
<gene>
    <name evidence="7" type="ordered locus">DEHA2G16038g</name>
</gene>
<dbReference type="GO" id="GO:0005783">
    <property type="term" value="C:endoplasmic reticulum"/>
    <property type="evidence" value="ECO:0007669"/>
    <property type="project" value="EnsemblFungi"/>
</dbReference>
<dbReference type="GO" id="GO:0006506">
    <property type="term" value="P:GPI anchor biosynthetic process"/>
    <property type="evidence" value="ECO:0007669"/>
    <property type="project" value="EnsemblFungi"/>
</dbReference>
<dbReference type="GeneID" id="2905165"/>
<evidence type="ECO:0000256" key="5">
    <source>
        <dbReference type="SAM" id="Phobius"/>
    </source>
</evidence>
<evidence type="ECO:0000259" key="6">
    <source>
        <dbReference type="Pfam" id="PF00149"/>
    </source>
</evidence>
<evidence type="ECO:0000256" key="2">
    <source>
        <dbReference type="ARBA" id="ARBA00022692"/>
    </source>
</evidence>
<keyword evidence="3 5" id="KW-1133">Transmembrane helix</keyword>
<dbReference type="InterPro" id="IPR004843">
    <property type="entry name" value="Calcineurin-like_PHP"/>
</dbReference>
<name>Q6BHT0_DEBHA</name>
<feature type="transmembrane region" description="Helical" evidence="5">
    <location>
        <begin position="456"/>
        <end position="477"/>
    </location>
</feature>
<dbReference type="GO" id="GO:0016787">
    <property type="term" value="F:hydrolase activity"/>
    <property type="evidence" value="ECO:0007669"/>
    <property type="project" value="InterPro"/>
</dbReference>
<dbReference type="PANTHER" id="PTHR13315:SF4">
    <property type="entry name" value="METALLOPHOSPHOESTERASE, ISOFORM E"/>
    <property type="match status" value="1"/>
</dbReference>
<proteinExistence type="predicted"/>
<dbReference type="Proteomes" id="UP000000599">
    <property type="component" value="Chromosome G"/>
</dbReference>
<dbReference type="OrthoDB" id="5977743at2759"/>
<dbReference type="RefSeq" id="XP_462241.2">
    <property type="nucleotide sequence ID" value="XM_462241.1"/>
</dbReference>
<dbReference type="Pfam" id="PF00149">
    <property type="entry name" value="Metallophos"/>
    <property type="match status" value="1"/>
</dbReference>
<dbReference type="OMA" id="LHCMKYP"/>
<feature type="domain" description="Calcineurin-like phosphoesterase" evidence="6">
    <location>
        <begin position="91"/>
        <end position="319"/>
    </location>
</feature>
<dbReference type="KEGG" id="dha:DEHA2G16038g"/>
<dbReference type="eggNOG" id="KOG3662">
    <property type="taxonomic scope" value="Eukaryota"/>
</dbReference>
<organism evidence="7 8">
    <name type="scientific">Debaryomyces hansenii (strain ATCC 36239 / CBS 767 / BCRC 21394 / JCM 1990 / NBRC 0083 / IGC 2968)</name>
    <name type="common">Yeast</name>
    <name type="synonym">Torulaspora hansenii</name>
    <dbReference type="NCBI Taxonomy" id="284592"/>
    <lineage>
        <taxon>Eukaryota</taxon>
        <taxon>Fungi</taxon>
        <taxon>Dikarya</taxon>
        <taxon>Ascomycota</taxon>
        <taxon>Saccharomycotina</taxon>
        <taxon>Pichiomycetes</taxon>
        <taxon>Debaryomycetaceae</taxon>
        <taxon>Debaryomyces</taxon>
    </lineage>
</organism>
<dbReference type="PANTHER" id="PTHR13315">
    <property type="entry name" value="METALLO PHOSPHOESTERASE RELATED"/>
    <property type="match status" value="1"/>
</dbReference>
<accession>Q6BHT0</accession>
<dbReference type="SUPFAM" id="SSF56300">
    <property type="entry name" value="Metallo-dependent phosphatases"/>
    <property type="match status" value="1"/>
</dbReference>
<evidence type="ECO:0000313" key="8">
    <source>
        <dbReference type="Proteomes" id="UP000000599"/>
    </source>
</evidence>
<protein>
    <submittedName>
        <fullName evidence="7">DEHA2G16038p</fullName>
    </submittedName>
</protein>
<dbReference type="InParanoid" id="Q6BHT0"/>
<dbReference type="GO" id="GO:0006281">
    <property type="term" value="P:DNA repair"/>
    <property type="evidence" value="ECO:0007669"/>
    <property type="project" value="EnsemblFungi"/>
</dbReference>
<dbReference type="FunCoup" id="Q6BHT0">
    <property type="interactions" value="563"/>
</dbReference>
<keyword evidence="8" id="KW-1185">Reference proteome</keyword>
<dbReference type="VEuPathDB" id="FungiDB:DEHA2G16038g"/>
<reference evidence="7 8" key="1">
    <citation type="journal article" date="2004" name="Nature">
        <title>Genome evolution in yeasts.</title>
        <authorList>
            <consortium name="Genolevures"/>
            <person name="Dujon B."/>
            <person name="Sherman D."/>
            <person name="Fischer G."/>
            <person name="Durrens P."/>
            <person name="Casaregola S."/>
            <person name="Lafontaine I."/>
            <person name="de Montigny J."/>
            <person name="Marck C."/>
            <person name="Neuveglise C."/>
            <person name="Talla E."/>
            <person name="Goffard N."/>
            <person name="Frangeul L."/>
            <person name="Aigle M."/>
            <person name="Anthouard V."/>
            <person name="Babour A."/>
            <person name="Barbe V."/>
            <person name="Barnay S."/>
            <person name="Blanchin S."/>
            <person name="Beckerich J.M."/>
            <person name="Beyne E."/>
            <person name="Bleykasten C."/>
            <person name="Boisrame A."/>
            <person name="Boyer J."/>
            <person name="Cattolico L."/>
            <person name="Confanioleri F."/>
            <person name="de Daruvar A."/>
            <person name="Despons L."/>
            <person name="Fabre E."/>
            <person name="Fairhead C."/>
            <person name="Ferry-Dumazet H."/>
            <person name="Groppi A."/>
            <person name="Hantraye F."/>
            <person name="Hennequin C."/>
            <person name="Jauniaux N."/>
            <person name="Joyet P."/>
            <person name="Kachouri R."/>
            <person name="Kerrest A."/>
            <person name="Koszul R."/>
            <person name="Lemaire M."/>
            <person name="Lesur I."/>
            <person name="Ma L."/>
            <person name="Muller H."/>
            <person name="Nicaud J.M."/>
            <person name="Nikolski M."/>
            <person name="Oztas S."/>
            <person name="Ozier-Kalogeropoulos O."/>
            <person name="Pellenz S."/>
            <person name="Potier S."/>
            <person name="Richard G.F."/>
            <person name="Straub M.L."/>
            <person name="Suleau A."/>
            <person name="Swennene D."/>
            <person name="Tekaia F."/>
            <person name="Wesolowski-Louvel M."/>
            <person name="Westhof E."/>
            <person name="Wirth B."/>
            <person name="Zeniou-Meyer M."/>
            <person name="Zivanovic I."/>
            <person name="Bolotin-Fukuhara M."/>
            <person name="Thierry A."/>
            <person name="Bouchier C."/>
            <person name="Caudron B."/>
            <person name="Scarpelli C."/>
            <person name="Gaillardin C."/>
            <person name="Weissenbach J."/>
            <person name="Wincker P."/>
            <person name="Souciet J.L."/>
        </authorList>
    </citation>
    <scope>NUCLEOTIDE SEQUENCE [LARGE SCALE GENOMIC DNA]</scope>
    <source>
        <strain evidence="8">ATCC 36239 / CBS 767 / BCRC 21394 / JCM 1990 / NBRC 0083 / IGC 2968</strain>
    </source>
</reference>